<evidence type="ECO:0000313" key="9">
    <source>
        <dbReference type="Proteomes" id="UP000258613"/>
    </source>
</evidence>
<dbReference type="InterPro" id="IPR036271">
    <property type="entry name" value="Tet_transcr_reg_TetR-rel_C_sf"/>
</dbReference>
<evidence type="ECO:0000256" key="2">
    <source>
        <dbReference type="ARBA" id="ARBA00023015"/>
    </source>
</evidence>
<reference evidence="8" key="3">
    <citation type="journal article" date="2019" name="Int. J. Syst. Evol. Microbiol.">
        <title>Natronolimnobius sulfurireducens sp. nov. and Halalkaliarchaeum desulfuricum gen. nov., sp. nov., the first sulfur-respiring alkaliphilic haloarchaea from hypersaline alkaline lakes.</title>
        <authorList>
            <person name="Sorokin D.Y."/>
            <person name="Yakimov M."/>
            <person name="Messina E."/>
            <person name="Merkel A.Y."/>
            <person name="Bale N.J."/>
            <person name="Sinninghe Damste J.S."/>
        </authorList>
    </citation>
    <scope>NUCLEOTIDE SEQUENCE</scope>
    <source>
        <strain evidence="8">AArc-Mg</strain>
        <strain evidence="7">AArc1</strain>
    </source>
</reference>
<dbReference type="SUPFAM" id="SSF48498">
    <property type="entry name" value="Tetracyclin repressor-like, C-terminal domain"/>
    <property type="match status" value="1"/>
</dbReference>
<reference evidence="9" key="2">
    <citation type="submission" date="2018-02" db="EMBL/GenBank/DDBJ databases">
        <title>Phenotypic and genomic properties of facultatively anaerobic sulfur-reducing natronoarchaea from hypersaline soda lakes.</title>
        <authorList>
            <person name="Sorokin D.Y."/>
            <person name="Kublanov I.V."/>
            <person name="Roman P."/>
            <person name="Sinninghe Damste J.S."/>
            <person name="Golyshin P.N."/>
            <person name="Rojo D."/>
            <person name="Ciordia S."/>
            <person name="Mena M.D.C."/>
            <person name="Ferrer M."/>
            <person name="Messina E."/>
            <person name="Smedile F."/>
            <person name="La Spada G."/>
            <person name="La Cono V."/>
            <person name="Yakimov M.M."/>
        </authorList>
    </citation>
    <scope>NUCLEOTIDE SEQUENCE [LARGE SCALE GENOMIC DNA]</scope>
    <source>
        <strain evidence="9">AArc-Mg</strain>
    </source>
</reference>
<reference evidence="10" key="1">
    <citation type="submission" date="2017-10" db="EMBL/GenBank/DDBJ databases">
        <title>Phenotypic and genomic properties of facultatively anaerobic sulfur-reducing natronoarchaea from hypersaline soda lakes.</title>
        <authorList>
            <person name="Sorokin D.Y."/>
            <person name="Kublanov I.V."/>
            <person name="Roman P."/>
            <person name="Sinninghe Damste J.S."/>
            <person name="Golyshin P.N."/>
            <person name="Rojo D."/>
            <person name="Ciordia S."/>
            <person name="Mena Md.C."/>
            <person name="Ferrer M."/>
            <person name="Messina E."/>
            <person name="Smedile F."/>
            <person name="La Spada G."/>
            <person name="La Cono V."/>
            <person name="Yakimov M.M."/>
        </authorList>
    </citation>
    <scope>NUCLEOTIDE SEQUENCE [LARGE SCALE GENOMIC DNA]</scope>
    <source>
        <strain evidence="10">AArc1</strain>
    </source>
</reference>
<dbReference type="EMBL" id="CP027033">
    <property type="protein sequence ID" value="AXR82489.1"/>
    <property type="molecule type" value="Genomic_DNA"/>
</dbReference>
<dbReference type="PANTHER" id="PTHR30055">
    <property type="entry name" value="HTH-TYPE TRANSCRIPTIONAL REGULATOR RUTR"/>
    <property type="match status" value="1"/>
</dbReference>
<dbReference type="Gene3D" id="1.10.357.10">
    <property type="entry name" value="Tetracycline Repressor, domain 2"/>
    <property type="match status" value="1"/>
</dbReference>
<evidence type="ECO:0000313" key="7">
    <source>
        <dbReference type="EMBL" id="AXR77569.1"/>
    </source>
</evidence>
<dbReference type="PROSITE" id="PS50977">
    <property type="entry name" value="HTH_TETR_2"/>
    <property type="match status" value="1"/>
</dbReference>
<accession>A0A346PSJ4</accession>
<dbReference type="GeneID" id="37642992"/>
<dbReference type="InterPro" id="IPR001647">
    <property type="entry name" value="HTH_TetR"/>
</dbReference>
<organism evidence="8 9">
    <name type="scientific">Natrarchaeobaculum sulfurireducens</name>
    <dbReference type="NCBI Taxonomy" id="2044521"/>
    <lineage>
        <taxon>Archaea</taxon>
        <taxon>Methanobacteriati</taxon>
        <taxon>Methanobacteriota</taxon>
        <taxon>Stenosarchaea group</taxon>
        <taxon>Halobacteria</taxon>
        <taxon>Halobacteriales</taxon>
        <taxon>Natrialbaceae</taxon>
        <taxon>Natrarchaeobaculum</taxon>
    </lineage>
</organism>
<proteinExistence type="predicted"/>
<keyword evidence="4" id="KW-0804">Transcription</keyword>
<evidence type="ECO:0000313" key="8">
    <source>
        <dbReference type="EMBL" id="AXR82489.1"/>
    </source>
</evidence>
<evidence type="ECO:0000256" key="4">
    <source>
        <dbReference type="ARBA" id="ARBA00023163"/>
    </source>
</evidence>
<evidence type="ECO:0000259" key="6">
    <source>
        <dbReference type="PROSITE" id="PS50977"/>
    </source>
</evidence>
<dbReference type="Proteomes" id="UP000258707">
    <property type="component" value="Chromosome"/>
</dbReference>
<feature type="domain" description="HTH tetR-type" evidence="6">
    <location>
        <begin position="10"/>
        <end position="70"/>
    </location>
</feature>
<evidence type="ECO:0000256" key="3">
    <source>
        <dbReference type="ARBA" id="ARBA00023125"/>
    </source>
</evidence>
<dbReference type="AlphaFoldDB" id="A0A346PSJ4"/>
<evidence type="ECO:0000313" key="10">
    <source>
        <dbReference type="Proteomes" id="UP000258707"/>
    </source>
</evidence>
<dbReference type="InterPro" id="IPR039538">
    <property type="entry name" value="BetI_C"/>
</dbReference>
<keyword evidence="2" id="KW-0805">Transcription regulation</keyword>
<dbReference type="GO" id="GO:0003700">
    <property type="term" value="F:DNA-binding transcription factor activity"/>
    <property type="evidence" value="ECO:0007669"/>
    <property type="project" value="TreeGrafter"/>
</dbReference>
<accession>A0A346PDH4</accession>
<dbReference type="OrthoDB" id="135877at2157"/>
<dbReference type="SUPFAM" id="SSF46689">
    <property type="entry name" value="Homeodomain-like"/>
    <property type="match status" value="1"/>
</dbReference>
<dbReference type="EMBL" id="CP024047">
    <property type="protein sequence ID" value="AXR77569.1"/>
    <property type="molecule type" value="Genomic_DNA"/>
</dbReference>
<keyword evidence="3 5" id="KW-0238">DNA-binding</keyword>
<dbReference type="Pfam" id="PF00440">
    <property type="entry name" value="TetR_N"/>
    <property type="match status" value="1"/>
</dbReference>
<dbReference type="GO" id="GO:0000976">
    <property type="term" value="F:transcription cis-regulatory region binding"/>
    <property type="evidence" value="ECO:0007669"/>
    <property type="project" value="TreeGrafter"/>
</dbReference>
<dbReference type="KEGG" id="nag:AArcMg_2498"/>
<dbReference type="InterPro" id="IPR009057">
    <property type="entry name" value="Homeodomain-like_sf"/>
</dbReference>
<protein>
    <submittedName>
        <fullName evidence="8">Transcriptional regulator, TetR family</fullName>
    </submittedName>
    <submittedName>
        <fullName evidence="7">Transcriptional regulator, TetR/AcrR family</fullName>
    </submittedName>
</protein>
<dbReference type="PANTHER" id="PTHR30055:SF234">
    <property type="entry name" value="HTH-TYPE TRANSCRIPTIONAL REGULATOR BETI"/>
    <property type="match status" value="1"/>
</dbReference>
<dbReference type="Proteomes" id="UP000258613">
    <property type="component" value="Chromosome"/>
</dbReference>
<evidence type="ECO:0000256" key="1">
    <source>
        <dbReference type="ARBA" id="ARBA00022491"/>
    </source>
</evidence>
<dbReference type="Pfam" id="PF13977">
    <property type="entry name" value="TetR_C_6"/>
    <property type="match status" value="1"/>
</dbReference>
<sequence length="202" mass="22890">MGDDFFVDPEDTREQILAATYRTLCERGYANLTISAIGEEFEKSPSLVYRHYDSKDDLVLACLRYMLEDFETQLTEADFEDPRGRLEEFVGWGLGDVPSEQRRFVSTLVELRSQAVHDEAYRAHFTRSDEVFVGYAADVIRAGIDRGTFRECDPERVAETLVTTMSGAMLRRSTCESTVCLEGVRNGLEGLLESQVYKPNTA</sequence>
<keyword evidence="9" id="KW-1185">Reference proteome</keyword>
<dbReference type="RefSeq" id="WP_117363734.1">
    <property type="nucleotide sequence ID" value="NZ_CP024047.1"/>
</dbReference>
<keyword evidence="1" id="KW-0678">Repressor</keyword>
<feature type="DNA-binding region" description="H-T-H motif" evidence="5">
    <location>
        <begin position="33"/>
        <end position="52"/>
    </location>
</feature>
<dbReference type="KEGG" id="nan:AArc1_1229"/>
<gene>
    <name evidence="7" type="ORF">AArc1_1229</name>
    <name evidence="8" type="ORF">AArcMg_2498</name>
</gene>
<dbReference type="InterPro" id="IPR050109">
    <property type="entry name" value="HTH-type_TetR-like_transc_reg"/>
</dbReference>
<name>A0A346PSJ4_9EURY</name>
<evidence type="ECO:0000256" key="5">
    <source>
        <dbReference type="PROSITE-ProRule" id="PRU00335"/>
    </source>
</evidence>